<evidence type="ECO:0000256" key="10">
    <source>
        <dbReference type="SAM" id="Phobius"/>
    </source>
</evidence>
<dbReference type="GO" id="GO:0048038">
    <property type="term" value="F:quinone binding"/>
    <property type="evidence" value="ECO:0007669"/>
    <property type="project" value="UniProtKB-KW"/>
</dbReference>
<dbReference type="Gene3D" id="1.20.1440.130">
    <property type="entry name" value="VKOR domain"/>
    <property type="match status" value="1"/>
</dbReference>
<keyword evidence="9" id="KW-0676">Redox-active center</keyword>
<dbReference type="SMART" id="SM00756">
    <property type="entry name" value="VKc"/>
    <property type="match status" value="1"/>
</dbReference>
<evidence type="ECO:0000256" key="4">
    <source>
        <dbReference type="ARBA" id="ARBA00022719"/>
    </source>
</evidence>
<dbReference type="InterPro" id="IPR041714">
    <property type="entry name" value="VKOR_Actinobacteria"/>
</dbReference>
<evidence type="ECO:0000313" key="12">
    <source>
        <dbReference type="EMBL" id="TGO04488.1"/>
    </source>
</evidence>
<dbReference type="CDD" id="cd12922">
    <property type="entry name" value="VKOR_5"/>
    <property type="match status" value="1"/>
</dbReference>
<keyword evidence="6" id="KW-0560">Oxidoreductase</keyword>
<dbReference type="InterPro" id="IPR012932">
    <property type="entry name" value="VKOR"/>
</dbReference>
<keyword evidence="13" id="KW-1185">Reference proteome</keyword>
<feature type="transmembrane region" description="Helical" evidence="10">
    <location>
        <begin position="187"/>
        <end position="210"/>
    </location>
</feature>
<evidence type="ECO:0000256" key="1">
    <source>
        <dbReference type="ARBA" id="ARBA00004141"/>
    </source>
</evidence>
<gene>
    <name evidence="12" type="ORF">SERN_2081</name>
</gene>
<keyword evidence="5 10" id="KW-1133">Transmembrane helix</keyword>
<accession>A0A4Z1E0A3</accession>
<evidence type="ECO:0000256" key="2">
    <source>
        <dbReference type="ARBA" id="ARBA00006214"/>
    </source>
</evidence>
<protein>
    <submittedName>
        <fullName evidence="12">Vitamin K epoxide reductase</fullName>
    </submittedName>
</protein>
<dbReference type="AlphaFoldDB" id="A0A4Z1E0A3"/>
<keyword evidence="3 10" id="KW-0812">Transmembrane</keyword>
<keyword evidence="7 10" id="KW-0472">Membrane</keyword>
<evidence type="ECO:0000256" key="3">
    <source>
        <dbReference type="ARBA" id="ARBA00022692"/>
    </source>
</evidence>
<comment type="caution">
    <text evidence="12">The sequence shown here is derived from an EMBL/GenBank/DDBJ whole genome shotgun (WGS) entry which is preliminary data.</text>
</comment>
<evidence type="ECO:0000259" key="11">
    <source>
        <dbReference type="SMART" id="SM00756"/>
    </source>
</evidence>
<feature type="transmembrane region" description="Helical" evidence="10">
    <location>
        <begin position="83"/>
        <end position="102"/>
    </location>
</feature>
<dbReference type="InterPro" id="IPR038354">
    <property type="entry name" value="VKOR_sf"/>
</dbReference>
<comment type="subcellular location">
    <subcellularLocation>
        <location evidence="1">Membrane</location>
        <topology evidence="1">Multi-pass membrane protein</topology>
    </subcellularLocation>
</comment>
<evidence type="ECO:0000313" key="13">
    <source>
        <dbReference type="Proteomes" id="UP000297318"/>
    </source>
</evidence>
<sequence length="211" mass="22663">MTTTAEPATTTHPPGRRHSRRFLFATMGISAIICLIASAVLSIDAILLAADADANLGCDINAAISCGAVGISPQANILGFPNAFIGLATEPVVLTIAVAGLAGVRFPRWFMFAANVGYLLGLVFAYWLFFQSMFVIGALCPWCLTITVFTTVTFFTMLHINVIEDNLYLPERAQAVALKLIRLDVDLFIPAVILAAMVAGIILKYGVYLFS</sequence>
<keyword evidence="8" id="KW-1015">Disulfide bond</keyword>
<evidence type="ECO:0000256" key="8">
    <source>
        <dbReference type="ARBA" id="ARBA00023157"/>
    </source>
</evidence>
<name>A0A4Z1E0A3_9MICO</name>
<reference evidence="12 13" key="1">
    <citation type="submission" date="2018-11" db="EMBL/GenBank/DDBJ databases">
        <title>Complete genome sequencing of the Actinobacteria Serinibacter sp. K3-2.</title>
        <authorList>
            <person name="Rakitin A.L."/>
            <person name="Beletsky A.V."/>
            <person name="Mardanov A.V."/>
            <person name="Ravin N.V."/>
            <person name="Gromova A.S."/>
            <person name="Filippova S.N."/>
            <person name="Gal'Chenko V.F."/>
        </authorList>
    </citation>
    <scope>NUCLEOTIDE SEQUENCE [LARGE SCALE GENOMIC DNA]</scope>
    <source>
        <strain evidence="12 13">K3-2</strain>
    </source>
</reference>
<evidence type="ECO:0000256" key="9">
    <source>
        <dbReference type="ARBA" id="ARBA00023284"/>
    </source>
</evidence>
<feature type="transmembrane region" description="Helical" evidence="10">
    <location>
        <begin position="22"/>
        <end position="43"/>
    </location>
</feature>
<evidence type="ECO:0000256" key="6">
    <source>
        <dbReference type="ARBA" id="ARBA00023002"/>
    </source>
</evidence>
<dbReference type="GO" id="GO:0016491">
    <property type="term" value="F:oxidoreductase activity"/>
    <property type="evidence" value="ECO:0007669"/>
    <property type="project" value="UniProtKB-KW"/>
</dbReference>
<feature type="transmembrane region" description="Helical" evidence="10">
    <location>
        <begin position="109"/>
        <end position="129"/>
    </location>
</feature>
<dbReference type="GO" id="GO:0016020">
    <property type="term" value="C:membrane"/>
    <property type="evidence" value="ECO:0007669"/>
    <property type="project" value="UniProtKB-SubCell"/>
</dbReference>
<dbReference type="Pfam" id="PF07884">
    <property type="entry name" value="VKOR"/>
    <property type="match status" value="1"/>
</dbReference>
<dbReference type="EMBL" id="RHPJ01000003">
    <property type="protein sequence ID" value="TGO04488.1"/>
    <property type="molecule type" value="Genomic_DNA"/>
</dbReference>
<dbReference type="RefSeq" id="WP_233251614.1">
    <property type="nucleotide sequence ID" value="NZ_RHPJ01000003.1"/>
</dbReference>
<evidence type="ECO:0000256" key="5">
    <source>
        <dbReference type="ARBA" id="ARBA00022989"/>
    </source>
</evidence>
<evidence type="ECO:0000256" key="7">
    <source>
        <dbReference type="ARBA" id="ARBA00023136"/>
    </source>
</evidence>
<comment type="similarity">
    <text evidence="2">Belongs to the VKOR family.</text>
</comment>
<feature type="transmembrane region" description="Helical" evidence="10">
    <location>
        <begin position="135"/>
        <end position="158"/>
    </location>
</feature>
<keyword evidence="4" id="KW-0874">Quinone</keyword>
<organism evidence="12 13">
    <name type="scientific">Serinibacter arcticus</name>
    <dbReference type="NCBI Taxonomy" id="1655435"/>
    <lineage>
        <taxon>Bacteria</taxon>
        <taxon>Bacillati</taxon>
        <taxon>Actinomycetota</taxon>
        <taxon>Actinomycetes</taxon>
        <taxon>Micrococcales</taxon>
        <taxon>Beutenbergiaceae</taxon>
        <taxon>Serinibacter</taxon>
    </lineage>
</organism>
<proteinExistence type="inferred from homology"/>
<feature type="domain" description="Vitamin K epoxide reductase" evidence="11">
    <location>
        <begin position="20"/>
        <end position="161"/>
    </location>
</feature>
<dbReference type="Proteomes" id="UP000297318">
    <property type="component" value="Unassembled WGS sequence"/>
</dbReference>